<dbReference type="InterPro" id="IPR011576">
    <property type="entry name" value="Pyridox_Oxase_N"/>
</dbReference>
<dbReference type="EMBL" id="LBWK01000001">
    <property type="protein sequence ID" value="KKR06468.1"/>
    <property type="molecule type" value="Genomic_DNA"/>
</dbReference>
<evidence type="ECO:0000313" key="3">
    <source>
        <dbReference type="Proteomes" id="UP000034799"/>
    </source>
</evidence>
<evidence type="ECO:0000313" key="2">
    <source>
        <dbReference type="EMBL" id="KKR06468.1"/>
    </source>
</evidence>
<feature type="domain" description="Pyridoxamine 5'-phosphate oxidase N-terminal" evidence="1">
    <location>
        <begin position="10"/>
        <end position="107"/>
    </location>
</feature>
<evidence type="ECO:0000259" key="1">
    <source>
        <dbReference type="Pfam" id="PF01243"/>
    </source>
</evidence>
<dbReference type="Proteomes" id="UP000034799">
    <property type="component" value="Unassembled WGS sequence"/>
</dbReference>
<dbReference type="InterPro" id="IPR012349">
    <property type="entry name" value="Split_barrel_FMN-bd"/>
</dbReference>
<gene>
    <name evidence="2" type="ORF">UT34_C0001G0509</name>
</gene>
<sequence length="153" mass="17480">MKKAEQTSINNILDNTHLLSMATIKEGTSYINTAFFAYDDIYNLYYLSPSDSQHSLNIKENNSVAVTVFDSHLTFSNKLSGLQMFGTAQQAKGKDLLKGFLLYEKRFSIFGEEIKRPIDLKIWHTRMYVIKPKTIKILDEAAFGVETWITVTV</sequence>
<dbReference type="STRING" id="1619100.UT34_C0001G0509"/>
<protein>
    <recommendedName>
        <fullName evidence="1">Pyridoxamine 5'-phosphate oxidase N-terminal domain-containing protein</fullName>
    </recommendedName>
</protein>
<accession>A0A0G0MTH5</accession>
<proteinExistence type="predicted"/>
<dbReference type="Pfam" id="PF01243">
    <property type="entry name" value="PNPOx_N"/>
    <property type="match status" value="1"/>
</dbReference>
<dbReference type="AlphaFoldDB" id="A0A0G0MTH5"/>
<name>A0A0G0MTH5_9BACT</name>
<reference evidence="2 3" key="1">
    <citation type="journal article" date="2015" name="Nature">
        <title>rRNA introns, odd ribosomes, and small enigmatic genomes across a large radiation of phyla.</title>
        <authorList>
            <person name="Brown C.T."/>
            <person name="Hug L.A."/>
            <person name="Thomas B.C."/>
            <person name="Sharon I."/>
            <person name="Castelle C.J."/>
            <person name="Singh A."/>
            <person name="Wilkins M.J."/>
            <person name="Williams K.H."/>
            <person name="Banfield J.F."/>
        </authorList>
    </citation>
    <scope>NUCLEOTIDE SEQUENCE [LARGE SCALE GENOMIC DNA]</scope>
</reference>
<comment type="caution">
    <text evidence="2">The sequence shown here is derived from an EMBL/GenBank/DDBJ whole genome shotgun (WGS) entry which is preliminary data.</text>
</comment>
<organism evidence="2 3">
    <name type="scientific">candidate division WS6 bacterium GW2011_GWF2_39_15</name>
    <dbReference type="NCBI Taxonomy" id="1619100"/>
    <lineage>
        <taxon>Bacteria</taxon>
        <taxon>Candidatus Dojkabacteria</taxon>
    </lineage>
</organism>
<dbReference type="SUPFAM" id="SSF50475">
    <property type="entry name" value="FMN-binding split barrel"/>
    <property type="match status" value="1"/>
</dbReference>
<dbReference type="Gene3D" id="2.30.110.10">
    <property type="entry name" value="Electron Transport, Fmn-binding Protein, Chain A"/>
    <property type="match status" value="1"/>
</dbReference>